<dbReference type="Proteomes" id="UP000008466">
    <property type="component" value="Chromosome"/>
</dbReference>
<feature type="chain" id="PRO_5003256272" evidence="2">
    <location>
        <begin position="23"/>
        <end position="574"/>
    </location>
</feature>
<keyword evidence="1" id="KW-0175">Coiled coil</keyword>
<dbReference type="PROSITE" id="PS51257">
    <property type="entry name" value="PROKAR_LIPOPROTEIN"/>
    <property type="match status" value="1"/>
</dbReference>
<accession>F0RSI2</accession>
<keyword evidence="2" id="KW-0732">Signal</keyword>
<dbReference type="RefSeq" id="WP_013607944.1">
    <property type="nucleotide sequence ID" value="NC_015152.1"/>
</dbReference>
<proteinExistence type="predicted"/>
<keyword evidence="4" id="KW-1185">Reference proteome</keyword>
<evidence type="ECO:0000256" key="2">
    <source>
        <dbReference type="SAM" id="SignalP"/>
    </source>
</evidence>
<feature type="signal peptide" evidence="2">
    <location>
        <begin position="1"/>
        <end position="22"/>
    </location>
</feature>
<feature type="coiled-coil region" evidence="1">
    <location>
        <begin position="215"/>
        <end position="302"/>
    </location>
</feature>
<name>F0RSI2_SPHGB</name>
<sequence>MNKRLLLPILLLILLSAAGCQSYTARQGKDVITLPSSEQKPPVTKYSILEAEKQAALDAELAKQQEELRILEEQKHQQHVSLEQQQQKEAEEQRLLEQQQAEISRQKAWDEAQATIADLQTKLQANEIVIADLQTRLDATLQALTATEGQSGSTSEQLAATLQQLDDMTEAFNTVTYQANELEGLLTEQQVINRELQLLLSQAEEASLSQTAMLQNQHESEVQTLQTTIQNLGEEITILKAQLEEKAFTLEEKLRLEREREAEAKRIADQKQQELAMQEAELKRLMDEENAKKAALEEQYRQIPPLSSLTFPRIYTTDTPTAQLSEQSQLDIMLLPLDDAPWSEKGMAQEVVQSISDLSYPVLFVTGHMQNVIDVVRSMGQHAILVEGGAIITTLPIISSSKNGASVQLSEKKTLRLALAYLPEYEVLSTFASGGDWQTVQKRVTQARLDALKTIVGEGSITEPTIIGSSLFEPSHQDWNTFSPITYRQIDYLWPLSTFLEDAQFYDVYRATHFSSATDAGNTFVKKELKERIDYLFSRKLLPLSSSMLTIGGESVTDENGVARYGLVASFLVP</sequence>
<dbReference type="KEGG" id="sbu:SpiBuddy_2276"/>
<dbReference type="HOGENOM" id="CLU_474784_0_0_12"/>
<protein>
    <submittedName>
        <fullName evidence="3">Uncharacterized protein</fullName>
    </submittedName>
</protein>
<organism evidence="3 4">
    <name type="scientific">Sphaerochaeta globosa (strain ATCC BAA-1886 / DSM 22777 / Buddy)</name>
    <name type="common">Spirochaeta sp. (strain Buddy)</name>
    <dbReference type="NCBI Taxonomy" id="158189"/>
    <lineage>
        <taxon>Bacteria</taxon>
        <taxon>Pseudomonadati</taxon>
        <taxon>Spirochaetota</taxon>
        <taxon>Spirochaetia</taxon>
        <taxon>Spirochaetales</taxon>
        <taxon>Sphaerochaetaceae</taxon>
        <taxon>Sphaerochaeta</taxon>
    </lineage>
</organism>
<gene>
    <name evidence="3" type="ordered locus">SpiBuddy_2276</name>
</gene>
<dbReference type="OrthoDB" id="9812856at2"/>
<evidence type="ECO:0000256" key="1">
    <source>
        <dbReference type="SAM" id="Coils"/>
    </source>
</evidence>
<reference evidence="4" key="1">
    <citation type="submission" date="2011-02" db="EMBL/GenBank/DDBJ databases">
        <title>Complete sequence of Spirochaeta sp. Buddy.</title>
        <authorList>
            <person name="Lucas S."/>
            <person name="Copeland A."/>
            <person name="Lapidus A."/>
            <person name="Cheng J.-F."/>
            <person name="Goodwin L."/>
            <person name="Pitluck S."/>
            <person name="Zeytun A."/>
            <person name="Detter J.C."/>
            <person name="Han C."/>
            <person name="Tapia R."/>
            <person name="Land M."/>
            <person name="Hauser L."/>
            <person name="Kyrpides N."/>
            <person name="Ivanova N."/>
            <person name="Mikhailova N."/>
            <person name="Pagani I."/>
            <person name="Ritalahti K.M."/>
            <person name="Loeffler F.E."/>
            <person name="Woyke T."/>
        </authorList>
    </citation>
    <scope>NUCLEOTIDE SEQUENCE [LARGE SCALE GENOMIC DNA]</scope>
    <source>
        <strain evidence="4">ATCC BAA-1886 / DSM 22777 / Buddy</strain>
    </source>
</reference>
<feature type="coiled-coil region" evidence="1">
    <location>
        <begin position="54"/>
        <end position="136"/>
    </location>
</feature>
<dbReference type="STRING" id="158189.SpiBuddy_2276"/>
<dbReference type="eggNOG" id="COG3064">
    <property type="taxonomic scope" value="Bacteria"/>
</dbReference>
<dbReference type="AlphaFoldDB" id="F0RSI2"/>
<evidence type="ECO:0000313" key="4">
    <source>
        <dbReference type="Proteomes" id="UP000008466"/>
    </source>
</evidence>
<evidence type="ECO:0000313" key="3">
    <source>
        <dbReference type="EMBL" id="ADY14095.1"/>
    </source>
</evidence>
<dbReference type="EMBL" id="CP002541">
    <property type="protein sequence ID" value="ADY14095.1"/>
    <property type="molecule type" value="Genomic_DNA"/>
</dbReference>